<evidence type="ECO:0000256" key="1">
    <source>
        <dbReference type="ARBA" id="ARBA00004323"/>
    </source>
</evidence>
<keyword evidence="3 10" id="KW-0328">Glycosyltransferase</keyword>
<keyword evidence="11" id="KW-1185">Reference proteome</keyword>
<dbReference type="RefSeq" id="XP_005104105.1">
    <property type="nucleotide sequence ID" value="XM_005104048.3"/>
</dbReference>
<keyword evidence="7" id="KW-1133">Transmembrane helix</keyword>
<keyword evidence="9" id="KW-0472">Membrane</keyword>
<dbReference type="EC" id="2.4.1.-" evidence="10"/>
<keyword evidence="6" id="KW-0735">Signal-anchor</keyword>
<dbReference type="Proteomes" id="UP000694888">
    <property type="component" value="Unplaced"/>
</dbReference>
<evidence type="ECO:0000256" key="10">
    <source>
        <dbReference type="RuleBase" id="RU363063"/>
    </source>
</evidence>
<organism evidence="11 12">
    <name type="scientific">Aplysia californica</name>
    <name type="common">California sea hare</name>
    <dbReference type="NCBI Taxonomy" id="6500"/>
    <lineage>
        <taxon>Eukaryota</taxon>
        <taxon>Metazoa</taxon>
        <taxon>Spiralia</taxon>
        <taxon>Lophotrochozoa</taxon>
        <taxon>Mollusca</taxon>
        <taxon>Gastropoda</taxon>
        <taxon>Heterobranchia</taxon>
        <taxon>Euthyneura</taxon>
        <taxon>Tectipleura</taxon>
        <taxon>Aplysiida</taxon>
        <taxon>Aplysioidea</taxon>
        <taxon>Aplysiidae</taxon>
        <taxon>Aplysia</taxon>
    </lineage>
</organism>
<dbReference type="GeneID" id="101854513"/>
<dbReference type="PANTHER" id="PTHR11214">
    <property type="entry name" value="BETA-1,3-N-ACETYLGLUCOSAMINYLTRANSFERASE"/>
    <property type="match status" value="1"/>
</dbReference>
<dbReference type="PANTHER" id="PTHR11214:SF364">
    <property type="entry name" value="HEXOSYLTRANSFERASE"/>
    <property type="match status" value="1"/>
</dbReference>
<evidence type="ECO:0000256" key="5">
    <source>
        <dbReference type="ARBA" id="ARBA00022692"/>
    </source>
</evidence>
<keyword evidence="8 10" id="KW-0333">Golgi apparatus</keyword>
<evidence type="ECO:0000256" key="2">
    <source>
        <dbReference type="ARBA" id="ARBA00008661"/>
    </source>
</evidence>
<evidence type="ECO:0000256" key="4">
    <source>
        <dbReference type="ARBA" id="ARBA00022679"/>
    </source>
</evidence>
<proteinExistence type="inferred from homology"/>
<dbReference type="Gene3D" id="3.90.550.50">
    <property type="match status" value="1"/>
</dbReference>
<keyword evidence="4" id="KW-0808">Transferase</keyword>
<evidence type="ECO:0000256" key="6">
    <source>
        <dbReference type="ARBA" id="ARBA00022968"/>
    </source>
</evidence>
<evidence type="ECO:0000256" key="3">
    <source>
        <dbReference type="ARBA" id="ARBA00022676"/>
    </source>
</evidence>
<evidence type="ECO:0000256" key="9">
    <source>
        <dbReference type="ARBA" id="ARBA00023136"/>
    </source>
</evidence>
<comment type="similarity">
    <text evidence="2 10">Belongs to the glycosyltransferase 31 family.</text>
</comment>
<dbReference type="Pfam" id="PF01762">
    <property type="entry name" value="Galactosyl_T"/>
    <property type="match status" value="1"/>
</dbReference>
<dbReference type="InterPro" id="IPR002659">
    <property type="entry name" value="Glyco_trans_31"/>
</dbReference>
<comment type="subcellular location">
    <subcellularLocation>
        <location evidence="1 10">Golgi apparatus membrane</location>
        <topology evidence="1 10">Single-pass type II membrane protein</topology>
    </subcellularLocation>
</comment>
<evidence type="ECO:0000256" key="8">
    <source>
        <dbReference type="ARBA" id="ARBA00023034"/>
    </source>
</evidence>
<keyword evidence="5" id="KW-0812">Transmembrane</keyword>
<reference evidence="12" key="1">
    <citation type="submission" date="2025-08" db="UniProtKB">
        <authorList>
            <consortium name="RefSeq"/>
        </authorList>
    </citation>
    <scope>IDENTIFICATION</scope>
</reference>
<sequence length="311" mass="36775">MKKYFSQVLRHTILPRDPSVVLNGTYLKNPTHLCRRHEDLDLVVVVHTSLYNFERRRLLRHTFMRQLKDSPYTVQLVFMIGTHNKTKINAVKEVTLRNENRHYGDFVQMDFNEDFRNLSLKAVMWLRWLNEHCQNPSVVLKIDDDVILDLRRILPLSVSYFAKFKRSIFCHLNKLGTQPIPRIGRTKVDMREFFNLTIYPYNYCSGFIVFLSPDMIPLLMSAARRTPFYNVDDLFMFGVLPKVVGDVTYHNIGFNVSVWNQKVRNCTTQHGASCRYFGTMTEDKAEAWNLLNAFDHAHRYDFKIPRMKILK</sequence>
<accession>A0ABM0JXV5</accession>
<evidence type="ECO:0000313" key="12">
    <source>
        <dbReference type="RefSeq" id="XP_005104105.1"/>
    </source>
</evidence>
<gene>
    <name evidence="12" type="primary">LOC101854513</name>
</gene>
<protein>
    <recommendedName>
        <fullName evidence="10">Hexosyltransferase</fullName>
        <ecNumber evidence="10">2.4.1.-</ecNumber>
    </recommendedName>
</protein>
<evidence type="ECO:0000313" key="11">
    <source>
        <dbReference type="Proteomes" id="UP000694888"/>
    </source>
</evidence>
<name>A0ABM0JXV5_APLCA</name>
<evidence type="ECO:0000256" key="7">
    <source>
        <dbReference type="ARBA" id="ARBA00022989"/>
    </source>
</evidence>